<dbReference type="GO" id="GO:0005737">
    <property type="term" value="C:cytoplasm"/>
    <property type="evidence" value="ECO:0007669"/>
    <property type="project" value="TreeGrafter"/>
</dbReference>
<proteinExistence type="predicted"/>
<dbReference type="InterPro" id="IPR045206">
    <property type="entry name" value="Maestro_heat-like_prot"/>
</dbReference>
<organism evidence="1">
    <name type="scientific">Sesamum latifolium</name>
    <dbReference type="NCBI Taxonomy" id="2727402"/>
    <lineage>
        <taxon>Eukaryota</taxon>
        <taxon>Viridiplantae</taxon>
        <taxon>Streptophyta</taxon>
        <taxon>Embryophyta</taxon>
        <taxon>Tracheophyta</taxon>
        <taxon>Spermatophyta</taxon>
        <taxon>Magnoliopsida</taxon>
        <taxon>eudicotyledons</taxon>
        <taxon>Gunneridae</taxon>
        <taxon>Pentapetalae</taxon>
        <taxon>asterids</taxon>
        <taxon>lamiids</taxon>
        <taxon>Lamiales</taxon>
        <taxon>Pedaliaceae</taxon>
        <taxon>Sesamum</taxon>
    </lineage>
</organism>
<dbReference type="InterPro" id="IPR016024">
    <property type="entry name" value="ARM-type_fold"/>
</dbReference>
<dbReference type="PANTHER" id="PTHR23120">
    <property type="entry name" value="MAESTRO-RELATED HEAT DOMAIN-CONTAINING"/>
    <property type="match status" value="1"/>
</dbReference>
<gene>
    <name evidence="1" type="ORF">Slati_2819200</name>
</gene>
<dbReference type="AlphaFoldDB" id="A0AAW2V9Q7"/>
<accession>A0AAW2V9Q7</accession>
<dbReference type="SUPFAM" id="SSF48371">
    <property type="entry name" value="ARM repeat"/>
    <property type="match status" value="1"/>
</dbReference>
<reference evidence="1" key="2">
    <citation type="journal article" date="2024" name="Plant">
        <title>Genomic evolution and insights into agronomic trait innovations of Sesamum species.</title>
        <authorList>
            <person name="Miao H."/>
            <person name="Wang L."/>
            <person name="Qu L."/>
            <person name="Liu H."/>
            <person name="Sun Y."/>
            <person name="Le M."/>
            <person name="Wang Q."/>
            <person name="Wei S."/>
            <person name="Zheng Y."/>
            <person name="Lin W."/>
            <person name="Duan Y."/>
            <person name="Cao H."/>
            <person name="Xiong S."/>
            <person name="Wang X."/>
            <person name="Wei L."/>
            <person name="Li C."/>
            <person name="Ma Q."/>
            <person name="Ju M."/>
            <person name="Zhao R."/>
            <person name="Li G."/>
            <person name="Mu C."/>
            <person name="Tian Q."/>
            <person name="Mei H."/>
            <person name="Zhang T."/>
            <person name="Gao T."/>
            <person name="Zhang H."/>
        </authorList>
    </citation>
    <scope>NUCLEOTIDE SEQUENCE</scope>
    <source>
        <strain evidence="1">KEN1</strain>
    </source>
</reference>
<evidence type="ECO:0000313" key="1">
    <source>
        <dbReference type="EMBL" id="KAL0426444.1"/>
    </source>
</evidence>
<dbReference type="EMBL" id="JACGWN010000010">
    <property type="protein sequence ID" value="KAL0426444.1"/>
    <property type="molecule type" value="Genomic_DNA"/>
</dbReference>
<sequence>MASSSSGNSIPAPEAVQLLVSSLADDSPIVREASAATLKDIASLYKKDQDVAFVATCSLHNLLNASLLSESGPPLLDFEDLFARLVVLLHNPLAREQLVTQILTCLALSACTTLVSVEPKLTTETRNLVLKATLGFFGLPNDPPDVINGLIHNLITLLCAILVTRGGGKVGKRAVEQNMVLSLQLLCFTWELVTDYLVPVSRNHCALYWLHLMHSVNVLVIWRWERGDYQDFLRDIARLFTQHMSSRVDTYMASIIQGAPSCVALIAPFGSQPFLEAGMKEKLTEEVREAERGGATMEFRVRGAVWLNGDSDAIIGLGR</sequence>
<dbReference type="PANTHER" id="PTHR23120:SF0">
    <property type="entry name" value="MAESTRO HEAT-LIKE REPEAT FAMILY MEMBER 1"/>
    <property type="match status" value="1"/>
</dbReference>
<reference evidence="1" key="1">
    <citation type="submission" date="2020-06" db="EMBL/GenBank/DDBJ databases">
        <authorList>
            <person name="Li T."/>
            <person name="Hu X."/>
            <person name="Zhang T."/>
            <person name="Song X."/>
            <person name="Zhang H."/>
            <person name="Dai N."/>
            <person name="Sheng W."/>
            <person name="Hou X."/>
            <person name="Wei L."/>
        </authorList>
    </citation>
    <scope>NUCLEOTIDE SEQUENCE</scope>
    <source>
        <strain evidence="1">KEN1</strain>
        <tissue evidence="1">Leaf</tissue>
    </source>
</reference>
<protein>
    <submittedName>
        <fullName evidence="1">Protein SHOOT GRAVITROPISM 6</fullName>
    </submittedName>
</protein>
<comment type="caution">
    <text evidence="1">The sequence shown here is derived from an EMBL/GenBank/DDBJ whole genome shotgun (WGS) entry which is preliminary data.</text>
</comment>
<name>A0AAW2V9Q7_9LAMI</name>